<dbReference type="EMBL" id="JAUKUD010000005">
    <property type="protein sequence ID" value="KAK0743552.1"/>
    <property type="molecule type" value="Genomic_DNA"/>
</dbReference>
<reference evidence="2" key="1">
    <citation type="submission" date="2023-06" db="EMBL/GenBank/DDBJ databases">
        <title>Genome-scale phylogeny and comparative genomics of the fungal order Sordariales.</title>
        <authorList>
            <consortium name="Lawrence Berkeley National Laboratory"/>
            <person name="Hensen N."/>
            <person name="Bonometti L."/>
            <person name="Westerberg I."/>
            <person name="Brannstrom I.O."/>
            <person name="Guillou S."/>
            <person name="Cros-Aarteil S."/>
            <person name="Calhoun S."/>
            <person name="Haridas S."/>
            <person name="Kuo A."/>
            <person name="Mondo S."/>
            <person name="Pangilinan J."/>
            <person name="Riley R."/>
            <person name="LaButti K."/>
            <person name="Andreopoulos B."/>
            <person name="Lipzen A."/>
            <person name="Chen C."/>
            <person name="Yanf M."/>
            <person name="Daum C."/>
            <person name="Ng V."/>
            <person name="Clum A."/>
            <person name="Steindorff A."/>
            <person name="Ohm R."/>
            <person name="Martin F."/>
            <person name="Silar P."/>
            <person name="Natvig D."/>
            <person name="Lalanne C."/>
            <person name="Gautier V."/>
            <person name="Ament-velasquez S.L."/>
            <person name="Kruys A."/>
            <person name="Hutchinson M.I."/>
            <person name="Powell A.J."/>
            <person name="Barry K."/>
            <person name="Miller A.N."/>
            <person name="Grigoriev I.V."/>
            <person name="Debuchy R."/>
            <person name="Gladieux P."/>
            <person name="Thoren M.H."/>
            <person name="Johannesson H."/>
        </authorList>
    </citation>
    <scope>NUCLEOTIDE SEQUENCE</scope>
    <source>
        <strain evidence="2">SMH3187-1</strain>
    </source>
</reference>
<feature type="region of interest" description="Disordered" evidence="1">
    <location>
        <begin position="224"/>
        <end position="247"/>
    </location>
</feature>
<evidence type="ECO:0000313" key="3">
    <source>
        <dbReference type="Proteomes" id="UP001172155"/>
    </source>
</evidence>
<comment type="caution">
    <text evidence="2">The sequence shown here is derived from an EMBL/GenBank/DDBJ whole genome shotgun (WGS) entry which is preliminary data.</text>
</comment>
<evidence type="ECO:0000256" key="1">
    <source>
        <dbReference type="SAM" id="MobiDB-lite"/>
    </source>
</evidence>
<feature type="region of interest" description="Disordered" evidence="1">
    <location>
        <begin position="1"/>
        <end position="50"/>
    </location>
</feature>
<accession>A0AA40K2S0</accession>
<name>A0AA40K2S0_9PEZI</name>
<evidence type="ECO:0000313" key="2">
    <source>
        <dbReference type="EMBL" id="KAK0743552.1"/>
    </source>
</evidence>
<dbReference type="AlphaFoldDB" id="A0AA40K2S0"/>
<proteinExistence type="predicted"/>
<keyword evidence="3" id="KW-1185">Reference proteome</keyword>
<gene>
    <name evidence="2" type="ORF">B0T18DRAFT_430805</name>
</gene>
<protein>
    <submittedName>
        <fullName evidence="2">Uncharacterized protein</fullName>
    </submittedName>
</protein>
<feature type="compositionally biased region" description="Basic and acidic residues" evidence="1">
    <location>
        <begin position="39"/>
        <end position="50"/>
    </location>
</feature>
<feature type="compositionally biased region" description="Basic and acidic residues" evidence="1">
    <location>
        <begin position="1"/>
        <end position="29"/>
    </location>
</feature>
<dbReference type="Proteomes" id="UP001172155">
    <property type="component" value="Unassembled WGS sequence"/>
</dbReference>
<sequence length="247" mass="28174">MGEHMGKEEEEEERSHHSDSSSTYAEEKSPASTSEDEELSARDSEWEDKIEPTIPDTSQVLLREWMNGLVIFYNQCLEIGTEGIVCDPVALRQAVDEIVETALEDAQNKMLLGALPLYDFVVTVLSRLWIRMHPFCPESEFHRLWRPPARVYQPPFADFKSMQEMIDCGTRPLDALHDNVVNALESQFTICHFEHRSAIPADIAAPYAEIEEEYRETLARLKRRSPSLGESKPQVSNNNDQRGHGVT</sequence>
<organism evidence="2 3">
    <name type="scientific">Schizothecium vesticola</name>
    <dbReference type="NCBI Taxonomy" id="314040"/>
    <lineage>
        <taxon>Eukaryota</taxon>
        <taxon>Fungi</taxon>
        <taxon>Dikarya</taxon>
        <taxon>Ascomycota</taxon>
        <taxon>Pezizomycotina</taxon>
        <taxon>Sordariomycetes</taxon>
        <taxon>Sordariomycetidae</taxon>
        <taxon>Sordariales</taxon>
        <taxon>Schizotheciaceae</taxon>
        <taxon>Schizothecium</taxon>
    </lineage>
</organism>